<name>A0ABY5YEY7_9DEIO</name>
<dbReference type="PANTHER" id="PTHR43737:SF1">
    <property type="entry name" value="DUF1501 DOMAIN-CONTAINING PROTEIN"/>
    <property type="match status" value="1"/>
</dbReference>
<organism evidence="1 2">
    <name type="scientific">Deinococcus rubellus</name>
    <dbReference type="NCBI Taxonomy" id="1889240"/>
    <lineage>
        <taxon>Bacteria</taxon>
        <taxon>Thermotogati</taxon>
        <taxon>Deinococcota</taxon>
        <taxon>Deinococci</taxon>
        <taxon>Deinococcales</taxon>
        <taxon>Deinococcaceae</taxon>
        <taxon>Deinococcus</taxon>
    </lineage>
</organism>
<keyword evidence="2" id="KW-1185">Reference proteome</keyword>
<dbReference type="InterPro" id="IPR006311">
    <property type="entry name" value="TAT_signal"/>
</dbReference>
<dbReference type="EMBL" id="CP104213">
    <property type="protein sequence ID" value="UWX63632.1"/>
    <property type="molecule type" value="Genomic_DNA"/>
</dbReference>
<sequence>MNRRDFLKVSALAVSVTSGMPGFLARAAAQASASGGDQTLVVIQLTGGNDGLNTLIPYSNGAYYAARPNIAIAKKDVLTLSADLGMHPSLRALGKFWDAGQLGWLENIGYPNPNRSHFASMAIWHTADPTQAASDGWIGRIAETIGDPFCASNIGNATPLALQAKDFSLPSISSVDSFQVKLPAGLKDPFTTMLNAPRQGEAEYLQKATKQMLLNTARVQKNLSKYRPGAAYPDSKFAASLQDIARLIAGGNGQRVLYTSLGSFDTHAGQRAEQDDLLTQLAEGLAAFQADLDVQGLADKVVVMGFSEFGRRVAENDSAGTDHGQGSVMFVLGKSVKGGVHGDSPDLENLADGDIRYKQDFRGVYAQALDTWLKLDSKDILGGKFDGPKWLS</sequence>
<evidence type="ECO:0000313" key="2">
    <source>
        <dbReference type="Proteomes" id="UP001060261"/>
    </source>
</evidence>
<accession>A0ABY5YEY7</accession>
<dbReference type="RefSeq" id="WP_260559915.1">
    <property type="nucleotide sequence ID" value="NZ_BAABEC010000074.1"/>
</dbReference>
<proteinExistence type="predicted"/>
<dbReference type="Proteomes" id="UP001060261">
    <property type="component" value="Chromosome"/>
</dbReference>
<protein>
    <submittedName>
        <fullName evidence="1">DUF1501 domain-containing protein</fullName>
    </submittedName>
</protein>
<dbReference type="Pfam" id="PF07394">
    <property type="entry name" value="DUF1501"/>
    <property type="match status" value="1"/>
</dbReference>
<evidence type="ECO:0000313" key="1">
    <source>
        <dbReference type="EMBL" id="UWX63632.1"/>
    </source>
</evidence>
<reference evidence="1" key="1">
    <citation type="submission" date="2022-09" db="EMBL/GenBank/DDBJ databases">
        <title>genome sequence of Deinococcus rubellus.</title>
        <authorList>
            <person name="Srinivasan S."/>
        </authorList>
    </citation>
    <scope>NUCLEOTIDE SEQUENCE</scope>
    <source>
        <strain evidence="1">Ant6</strain>
    </source>
</reference>
<dbReference type="InterPro" id="IPR010869">
    <property type="entry name" value="DUF1501"/>
</dbReference>
<dbReference type="PROSITE" id="PS51318">
    <property type="entry name" value="TAT"/>
    <property type="match status" value="1"/>
</dbReference>
<dbReference type="PANTHER" id="PTHR43737">
    <property type="entry name" value="BLL7424 PROTEIN"/>
    <property type="match status" value="1"/>
</dbReference>
<gene>
    <name evidence="1" type="ORF">N0D28_12975</name>
</gene>